<dbReference type="InterPro" id="IPR011010">
    <property type="entry name" value="DNA_brk_join_enz"/>
</dbReference>
<dbReference type="EMBL" id="NXII01000006">
    <property type="protein sequence ID" value="RXI41595.1"/>
    <property type="molecule type" value="Genomic_DNA"/>
</dbReference>
<protein>
    <submittedName>
        <fullName evidence="4">Uncharacterized protein</fullName>
    </submittedName>
</protein>
<dbReference type="InterPro" id="IPR002104">
    <property type="entry name" value="Integrase_catalytic"/>
</dbReference>
<evidence type="ECO:0000313" key="4">
    <source>
        <dbReference type="EMBL" id="RXI41595.1"/>
    </source>
</evidence>
<dbReference type="RefSeq" id="WP_129013271.1">
    <property type="nucleotide sequence ID" value="NZ_CBCSEI010000007.1"/>
</dbReference>
<dbReference type="Pfam" id="PF00589">
    <property type="entry name" value="Phage_integrase"/>
    <property type="match status" value="1"/>
</dbReference>
<dbReference type="GO" id="GO:0003677">
    <property type="term" value="F:DNA binding"/>
    <property type="evidence" value="ECO:0007669"/>
    <property type="project" value="UniProtKB-KW"/>
</dbReference>
<evidence type="ECO:0000256" key="2">
    <source>
        <dbReference type="ARBA" id="ARBA00023125"/>
    </source>
</evidence>
<dbReference type="Gene3D" id="1.10.443.10">
    <property type="entry name" value="Intergrase catalytic core"/>
    <property type="match status" value="1"/>
</dbReference>
<dbReference type="PANTHER" id="PTHR30349">
    <property type="entry name" value="PHAGE INTEGRASE-RELATED"/>
    <property type="match status" value="1"/>
</dbReference>
<keyword evidence="2" id="KW-0238">DNA-binding</keyword>
<dbReference type="InterPro" id="IPR050090">
    <property type="entry name" value="Tyrosine_recombinase_XerCD"/>
</dbReference>
<dbReference type="InterPro" id="IPR013762">
    <property type="entry name" value="Integrase-like_cat_sf"/>
</dbReference>
<keyword evidence="3" id="KW-0233">DNA recombination</keyword>
<gene>
    <name evidence="4" type="ORF">CP963_05675</name>
</gene>
<evidence type="ECO:0000256" key="3">
    <source>
        <dbReference type="ARBA" id="ARBA00023172"/>
    </source>
</evidence>
<evidence type="ECO:0000256" key="1">
    <source>
        <dbReference type="ARBA" id="ARBA00008857"/>
    </source>
</evidence>
<name>A0A6M8N399_9BACT</name>
<comment type="similarity">
    <text evidence="1">Belongs to the 'phage' integrase family.</text>
</comment>
<dbReference type="Proteomes" id="UP000290378">
    <property type="component" value="Unassembled WGS sequence"/>
</dbReference>
<sequence length="413" mass="48627">MSSSKYIYETKFGYKFRLRIPKGLRVYFDDKSEIIKTITIENYKKALAVARIYRVEFDKLIVSLSLNHSDKAITKQLVKNYYVNVLNNTRGYKKPDEAVREINYPYAIDSFIKHLNASETMSDKFKDEMINFFDEIFRHITKGLVLKLVDIDDLINLKARLKNMPIRTKQPYRSMTIAQLLSVKSIEEKDKVSTTTLKKYLKWTRRFYKFAYASRFIDVDIASFLESPKAELSAQMEREPFEIEEVRKSFKLIDKVLSDGNLKLIYKILAYTGMRISELSKGQLKQEGHIFFIDLSEESCSLKTKSSHRKIPLHKDLILLDVHKKYNQLRGLFRDEYISKKFREQVKPHLTNNPRKTLYSYRHTLATQLKYAEVNPIVISEILGHSHEGMTMGRYASRYPLEVLKEAIDRLEF</sequence>
<proteinExistence type="inferred from homology"/>
<dbReference type="PANTHER" id="PTHR30349:SF41">
    <property type="entry name" value="INTEGRASE_RECOMBINASE PROTEIN MJ0367-RELATED"/>
    <property type="match status" value="1"/>
</dbReference>
<comment type="caution">
    <text evidence="4">The sequence shown here is derived from an EMBL/GenBank/DDBJ whole genome shotgun (WGS) entry which is preliminary data.</text>
</comment>
<organism evidence="4 5">
    <name type="scientific">Arcobacter cloacae</name>
    <dbReference type="NCBI Taxonomy" id="1054034"/>
    <lineage>
        <taxon>Bacteria</taxon>
        <taxon>Pseudomonadati</taxon>
        <taxon>Campylobacterota</taxon>
        <taxon>Epsilonproteobacteria</taxon>
        <taxon>Campylobacterales</taxon>
        <taxon>Arcobacteraceae</taxon>
        <taxon>Arcobacter</taxon>
    </lineage>
</organism>
<accession>A0A6M8N399</accession>
<dbReference type="PROSITE" id="PS51898">
    <property type="entry name" value="TYR_RECOMBINASE"/>
    <property type="match status" value="1"/>
</dbReference>
<reference evidence="4 5" key="1">
    <citation type="submission" date="2017-09" db="EMBL/GenBank/DDBJ databases">
        <title>Genomics of the genus Arcobacter.</title>
        <authorList>
            <person name="Perez-Cataluna A."/>
            <person name="Figueras M.J."/>
            <person name="Salas-Masso N."/>
        </authorList>
    </citation>
    <scope>NUCLEOTIDE SEQUENCE [LARGE SCALE GENOMIC DNA]</scope>
    <source>
        <strain evidence="4 5">CECT 7834</strain>
    </source>
</reference>
<dbReference type="GO" id="GO:0006310">
    <property type="term" value="P:DNA recombination"/>
    <property type="evidence" value="ECO:0007669"/>
    <property type="project" value="UniProtKB-KW"/>
</dbReference>
<dbReference type="SUPFAM" id="SSF56349">
    <property type="entry name" value="DNA breaking-rejoining enzymes"/>
    <property type="match status" value="1"/>
</dbReference>
<keyword evidence="5" id="KW-1185">Reference proteome</keyword>
<dbReference type="AlphaFoldDB" id="A0A6M8N399"/>
<evidence type="ECO:0000313" key="5">
    <source>
        <dbReference type="Proteomes" id="UP000290378"/>
    </source>
</evidence>
<dbReference type="GO" id="GO:0015074">
    <property type="term" value="P:DNA integration"/>
    <property type="evidence" value="ECO:0007669"/>
    <property type="project" value="InterPro"/>
</dbReference>